<dbReference type="GO" id="GO:0051536">
    <property type="term" value="F:iron-sulfur cluster binding"/>
    <property type="evidence" value="ECO:0007669"/>
    <property type="project" value="InterPro"/>
</dbReference>
<dbReference type="KEGG" id="tmk:QGN29_14175"/>
<protein>
    <submittedName>
        <fullName evidence="1">Iron-sulfur cluster assembly scaffold protein</fullName>
    </submittedName>
</protein>
<sequence length="142" mass="15982">MSKLYTKDILRLTLQIPNQVRLENPDKTIDRRSRICGSSLALDLKLSDTGDILDFGWDVKACALGQASAAIIGPKLIHLSLDHLIILKDHMDAMLRDGKKVEWETVLEGDFTKMQYLEAAKDHPGRLGAIYLPIDALLTHYR</sequence>
<accession>A0AA52EIK0</accession>
<name>A0AA52EIK0_9PROT</name>
<dbReference type="GO" id="GO:0005506">
    <property type="term" value="F:iron ion binding"/>
    <property type="evidence" value="ECO:0007669"/>
    <property type="project" value="InterPro"/>
</dbReference>
<keyword evidence="2" id="KW-1185">Reference proteome</keyword>
<dbReference type="AlphaFoldDB" id="A0AA52EIK0"/>
<dbReference type="Gene3D" id="3.90.1010.10">
    <property type="match status" value="1"/>
</dbReference>
<dbReference type="InterPro" id="IPR002871">
    <property type="entry name" value="NIF_FeS_clus_asmbl_NifU_N"/>
</dbReference>
<evidence type="ECO:0000313" key="1">
    <source>
        <dbReference type="EMBL" id="WND02696.1"/>
    </source>
</evidence>
<evidence type="ECO:0000313" key="2">
    <source>
        <dbReference type="Proteomes" id="UP001268683"/>
    </source>
</evidence>
<dbReference type="Proteomes" id="UP001268683">
    <property type="component" value="Chromosome"/>
</dbReference>
<organism evidence="1 2">
    <name type="scientific">Temperatibacter marinus</name>
    <dbReference type="NCBI Taxonomy" id="1456591"/>
    <lineage>
        <taxon>Bacteria</taxon>
        <taxon>Pseudomonadati</taxon>
        <taxon>Pseudomonadota</taxon>
        <taxon>Alphaproteobacteria</taxon>
        <taxon>Kordiimonadales</taxon>
        <taxon>Temperatibacteraceae</taxon>
        <taxon>Temperatibacter</taxon>
    </lineage>
</organism>
<dbReference type="RefSeq" id="WP_310798532.1">
    <property type="nucleotide sequence ID" value="NZ_CP123872.1"/>
</dbReference>
<dbReference type="CDD" id="cd06664">
    <property type="entry name" value="IscU_like"/>
    <property type="match status" value="1"/>
</dbReference>
<reference evidence="1" key="1">
    <citation type="submission" date="2023-04" db="EMBL/GenBank/DDBJ databases">
        <title>Complete genome sequence of Temperatibacter marinus.</title>
        <authorList>
            <person name="Rong J.-C."/>
            <person name="Yi M.-L."/>
            <person name="Zhao Q."/>
        </authorList>
    </citation>
    <scope>NUCLEOTIDE SEQUENCE</scope>
    <source>
        <strain evidence="1">NBRC 110045</strain>
    </source>
</reference>
<gene>
    <name evidence="1" type="ORF">QGN29_14175</name>
</gene>
<proteinExistence type="predicted"/>
<dbReference type="EMBL" id="CP123872">
    <property type="protein sequence ID" value="WND02696.1"/>
    <property type="molecule type" value="Genomic_DNA"/>
</dbReference>
<dbReference type="SUPFAM" id="SSF82649">
    <property type="entry name" value="SufE/NifU"/>
    <property type="match status" value="1"/>
</dbReference>
<dbReference type="GO" id="GO:0016226">
    <property type="term" value="P:iron-sulfur cluster assembly"/>
    <property type="evidence" value="ECO:0007669"/>
    <property type="project" value="InterPro"/>
</dbReference>